<keyword evidence="2" id="KW-1185">Reference proteome</keyword>
<reference evidence="1 2" key="1">
    <citation type="submission" date="2019-05" db="EMBL/GenBank/DDBJ databases">
        <title>Another draft genome of Portunus trituberculatus and its Hox gene families provides insights of decapod evolution.</title>
        <authorList>
            <person name="Jeong J.-H."/>
            <person name="Song I."/>
            <person name="Kim S."/>
            <person name="Choi T."/>
            <person name="Kim D."/>
            <person name="Ryu S."/>
            <person name="Kim W."/>
        </authorList>
    </citation>
    <scope>NUCLEOTIDE SEQUENCE [LARGE SCALE GENOMIC DNA]</scope>
    <source>
        <tissue evidence="1">Muscle</tissue>
    </source>
</reference>
<name>A0A5B7IL78_PORTR</name>
<gene>
    <name evidence="1" type="ORF">E2C01_077052</name>
</gene>
<evidence type="ECO:0000313" key="2">
    <source>
        <dbReference type="Proteomes" id="UP000324222"/>
    </source>
</evidence>
<dbReference type="Proteomes" id="UP000324222">
    <property type="component" value="Unassembled WGS sequence"/>
</dbReference>
<sequence length="73" mass="7799">MDGRLERSSHSLGAVGSSRFTGHCAVMSGGTRSVFVCYSRVAERLYLVSHVFDFLPPPSCCVAVMTSGTATVR</sequence>
<organism evidence="1 2">
    <name type="scientific">Portunus trituberculatus</name>
    <name type="common">Swimming crab</name>
    <name type="synonym">Neptunus trituberculatus</name>
    <dbReference type="NCBI Taxonomy" id="210409"/>
    <lineage>
        <taxon>Eukaryota</taxon>
        <taxon>Metazoa</taxon>
        <taxon>Ecdysozoa</taxon>
        <taxon>Arthropoda</taxon>
        <taxon>Crustacea</taxon>
        <taxon>Multicrustacea</taxon>
        <taxon>Malacostraca</taxon>
        <taxon>Eumalacostraca</taxon>
        <taxon>Eucarida</taxon>
        <taxon>Decapoda</taxon>
        <taxon>Pleocyemata</taxon>
        <taxon>Brachyura</taxon>
        <taxon>Eubrachyura</taxon>
        <taxon>Portunoidea</taxon>
        <taxon>Portunidae</taxon>
        <taxon>Portuninae</taxon>
        <taxon>Portunus</taxon>
    </lineage>
</organism>
<comment type="caution">
    <text evidence="1">The sequence shown here is derived from an EMBL/GenBank/DDBJ whole genome shotgun (WGS) entry which is preliminary data.</text>
</comment>
<dbReference type="AlphaFoldDB" id="A0A5B7IL78"/>
<evidence type="ECO:0000313" key="1">
    <source>
        <dbReference type="EMBL" id="MPC82387.1"/>
    </source>
</evidence>
<protein>
    <submittedName>
        <fullName evidence="1">Uncharacterized protein</fullName>
    </submittedName>
</protein>
<dbReference type="EMBL" id="VSRR010059636">
    <property type="protein sequence ID" value="MPC82387.1"/>
    <property type="molecule type" value="Genomic_DNA"/>
</dbReference>
<accession>A0A5B7IL78</accession>
<proteinExistence type="predicted"/>